<feature type="transmembrane region" description="Helical" evidence="2">
    <location>
        <begin position="24"/>
        <end position="41"/>
    </location>
</feature>
<accession>A0A1C2DS87</accession>
<dbReference type="Proteomes" id="UP000094412">
    <property type="component" value="Unassembled WGS sequence"/>
</dbReference>
<comment type="caution">
    <text evidence="3">The sequence shown here is derived from an EMBL/GenBank/DDBJ whole genome shotgun (WGS) entry which is preliminary data.</text>
</comment>
<dbReference type="OrthoDB" id="8377420at2"/>
<keyword evidence="4" id="KW-1185">Reference proteome</keyword>
<gene>
    <name evidence="3" type="ORF">QV13_12805</name>
</gene>
<organism evidence="3 4">
    <name type="scientific">Mesorhizobium hungaricum</name>
    <dbReference type="NCBI Taxonomy" id="1566387"/>
    <lineage>
        <taxon>Bacteria</taxon>
        <taxon>Pseudomonadati</taxon>
        <taxon>Pseudomonadota</taxon>
        <taxon>Alphaproteobacteria</taxon>
        <taxon>Hyphomicrobiales</taxon>
        <taxon>Phyllobacteriaceae</taxon>
        <taxon>Mesorhizobium</taxon>
    </lineage>
</organism>
<dbReference type="AlphaFoldDB" id="A0A1C2DS87"/>
<keyword evidence="2" id="KW-0812">Transmembrane</keyword>
<evidence type="ECO:0000256" key="2">
    <source>
        <dbReference type="SAM" id="Phobius"/>
    </source>
</evidence>
<evidence type="ECO:0000313" key="4">
    <source>
        <dbReference type="Proteomes" id="UP000094412"/>
    </source>
</evidence>
<keyword evidence="2" id="KW-0472">Membrane</keyword>
<name>A0A1C2DS87_9HYPH</name>
<keyword evidence="2" id="KW-1133">Transmembrane helix</keyword>
<evidence type="ECO:0000256" key="1">
    <source>
        <dbReference type="SAM" id="MobiDB-lite"/>
    </source>
</evidence>
<reference evidence="3 4" key="1">
    <citation type="submission" date="2016-08" db="EMBL/GenBank/DDBJ databases">
        <title>Whole genome sequence of Mesorhizobium sp. strain UASWS1009 isolated from industrial sewage.</title>
        <authorList>
            <person name="Crovadore J."/>
            <person name="Calmin G."/>
            <person name="Chablais R."/>
            <person name="Cochard B."/>
            <person name="Lefort F."/>
        </authorList>
    </citation>
    <scope>NUCLEOTIDE SEQUENCE [LARGE SCALE GENOMIC DNA]</scope>
    <source>
        <strain evidence="3 4">UASWS1009</strain>
    </source>
</reference>
<protein>
    <submittedName>
        <fullName evidence="3">Uncharacterized protein</fullName>
    </submittedName>
</protein>
<proteinExistence type="predicted"/>
<feature type="transmembrane region" description="Helical" evidence="2">
    <location>
        <begin position="47"/>
        <end position="67"/>
    </location>
</feature>
<sequence>MNRDRKTIDHDPDEPPRDRTGNGLYWMAGICVLLVWIGNLLAGKIDWGSVILGALTGGVFAIIMIEITGNKAPKWMR</sequence>
<feature type="region of interest" description="Disordered" evidence="1">
    <location>
        <begin position="1"/>
        <end position="20"/>
    </location>
</feature>
<evidence type="ECO:0000313" key="3">
    <source>
        <dbReference type="EMBL" id="OCX17630.1"/>
    </source>
</evidence>
<dbReference type="RefSeq" id="WP_139116479.1">
    <property type="nucleotide sequence ID" value="NZ_MDEO01000032.1"/>
</dbReference>
<dbReference type="EMBL" id="MDEO01000032">
    <property type="protein sequence ID" value="OCX17630.1"/>
    <property type="molecule type" value="Genomic_DNA"/>
</dbReference>